<dbReference type="VEuPathDB" id="FungiDB:M747DRAFT_67091"/>
<reference evidence="2 3" key="1">
    <citation type="submission" date="2018-07" db="EMBL/GenBank/DDBJ databases">
        <title>Section-level genome sequencing of Aspergillus section Nigri to investigate inter- and intra-species variation.</title>
        <authorList>
            <consortium name="DOE Joint Genome Institute"/>
            <person name="Vesth T.C."/>
            <person name="Nybo J.L."/>
            <person name="Theobald S."/>
            <person name="Frisvad J.C."/>
            <person name="Larsen T.O."/>
            <person name="Nielsen K.F."/>
            <person name="Hoof J.B."/>
            <person name="Brandl J."/>
            <person name="Salamov A."/>
            <person name="Riley R."/>
            <person name="Gladden J.M."/>
            <person name="Phatale P."/>
            <person name="Nielsen M.T."/>
            <person name="Lyhne E.K."/>
            <person name="Kogle M.E."/>
            <person name="Strasser K."/>
            <person name="McDonnell E."/>
            <person name="Barry K."/>
            <person name="Clum A."/>
            <person name="Chen C."/>
            <person name="Nolan M."/>
            <person name="Sandor L."/>
            <person name="Kuo A."/>
            <person name="Lipzen A."/>
            <person name="Hainaut M."/>
            <person name="Drula E."/>
            <person name="Tsang A."/>
            <person name="Magnuson J.K."/>
            <person name="Henrissat B."/>
            <person name="Wiebenga A."/>
            <person name="Simmons B.A."/>
            <person name="Makela M.R."/>
            <person name="De vries R.P."/>
            <person name="Grigoriev I.V."/>
            <person name="Mortensen U.H."/>
            <person name="Baker S.E."/>
            <person name="Andersen M.R."/>
        </authorList>
    </citation>
    <scope>NUCLEOTIDE SEQUENCE [LARGE SCALE GENOMIC DNA]</scope>
    <source>
        <strain evidence="2 3">ATCC 13496</strain>
    </source>
</reference>
<organism evidence="2 3">
    <name type="scientific">Aspergillus niger ATCC 13496</name>
    <dbReference type="NCBI Taxonomy" id="1353008"/>
    <lineage>
        <taxon>Eukaryota</taxon>
        <taxon>Fungi</taxon>
        <taxon>Dikarya</taxon>
        <taxon>Ascomycota</taxon>
        <taxon>Pezizomycotina</taxon>
        <taxon>Eurotiomycetes</taxon>
        <taxon>Eurotiomycetidae</taxon>
        <taxon>Eurotiales</taxon>
        <taxon>Aspergillaceae</taxon>
        <taxon>Aspergillus</taxon>
        <taxon>Aspergillus subgen. Circumdati</taxon>
    </lineage>
</organism>
<feature type="signal peptide" evidence="1">
    <location>
        <begin position="1"/>
        <end position="17"/>
    </location>
</feature>
<evidence type="ECO:0008006" key="4">
    <source>
        <dbReference type="Google" id="ProtNLM"/>
    </source>
</evidence>
<sequence length="79" mass="8569">MTSFDLVLLLLFYSSFSFPILIGSSLCTVRVPEFPYSLASCAPYPDLTAPNSYCRNGSCNTVSDPARHANKDAHHPSVG</sequence>
<dbReference type="EMBL" id="KZ851920">
    <property type="protein sequence ID" value="RDH19177.1"/>
    <property type="molecule type" value="Genomic_DNA"/>
</dbReference>
<protein>
    <recommendedName>
        <fullName evidence="4">Secreted protein</fullName>
    </recommendedName>
</protein>
<evidence type="ECO:0000256" key="1">
    <source>
        <dbReference type="SAM" id="SignalP"/>
    </source>
</evidence>
<gene>
    <name evidence="2" type="ORF">M747DRAFT_67091</name>
</gene>
<evidence type="ECO:0000313" key="3">
    <source>
        <dbReference type="Proteomes" id="UP000253845"/>
    </source>
</evidence>
<accession>A0A370BUK0</accession>
<evidence type="ECO:0000313" key="2">
    <source>
        <dbReference type="EMBL" id="RDH19177.1"/>
    </source>
</evidence>
<feature type="chain" id="PRO_5017027415" description="Secreted protein" evidence="1">
    <location>
        <begin position="18"/>
        <end position="79"/>
    </location>
</feature>
<proteinExistence type="predicted"/>
<keyword evidence="1" id="KW-0732">Signal</keyword>
<dbReference type="AlphaFoldDB" id="A0A370BUK0"/>
<name>A0A370BUK0_ASPNG</name>
<dbReference type="Proteomes" id="UP000253845">
    <property type="component" value="Unassembled WGS sequence"/>
</dbReference>